<dbReference type="InterPro" id="IPR016181">
    <property type="entry name" value="Acyl_CoA_acyltransferase"/>
</dbReference>
<dbReference type="InterPro" id="IPR000182">
    <property type="entry name" value="GNAT_dom"/>
</dbReference>
<dbReference type="Pfam" id="PF13302">
    <property type="entry name" value="Acetyltransf_3"/>
    <property type="match status" value="1"/>
</dbReference>
<name>A0A853AYY0_9PSEU</name>
<dbReference type="SUPFAM" id="SSF55729">
    <property type="entry name" value="Acyl-CoA N-acyltransferases (Nat)"/>
    <property type="match status" value="1"/>
</dbReference>
<feature type="domain" description="N-acetyltransferase" evidence="1">
    <location>
        <begin position="11"/>
        <end position="173"/>
    </location>
</feature>
<dbReference type="GO" id="GO:1990189">
    <property type="term" value="F:protein N-terminal-serine acetyltransferase activity"/>
    <property type="evidence" value="ECO:0007669"/>
    <property type="project" value="TreeGrafter"/>
</dbReference>
<gene>
    <name evidence="2" type="ORF">HNR02_001175</name>
</gene>
<dbReference type="Gene3D" id="3.40.630.30">
    <property type="match status" value="1"/>
</dbReference>
<evidence type="ECO:0000259" key="1">
    <source>
        <dbReference type="PROSITE" id="PS51186"/>
    </source>
</evidence>
<dbReference type="EMBL" id="JACCFK010000001">
    <property type="protein sequence ID" value="NYI87852.1"/>
    <property type="molecule type" value="Genomic_DNA"/>
</dbReference>
<dbReference type="RefSeq" id="WP_246338504.1">
    <property type="nucleotide sequence ID" value="NZ_JACCFK010000001.1"/>
</dbReference>
<dbReference type="Proteomes" id="UP000549616">
    <property type="component" value="Unassembled WGS sequence"/>
</dbReference>
<dbReference type="PANTHER" id="PTHR43441:SF10">
    <property type="entry name" value="ACETYLTRANSFERASE"/>
    <property type="match status" value="1"/>
</dbReference>
<reference evidence="2 3" key="1">
    <citation type="submission" date="2020-07" db="EMBL/GenBank/DDBJ databases">
        <title>Sequencing the genomes of 1000 actinobacteria strains.</title>
        <authorList>
            <person name="Klenk H.-P."/>
        </authorList>
    </citation>
    <scope>NUCLEOTIDE SEQUENCE [LARGE SCALE GENOMIC DNA]</scope>
    <source>
        <strain evidence="2 3">DSM 104006</strain>
    </source>
</reference>
<evidence type="ECO:0000313" key="2">
    <source>
        <dbReference type="EMBL" id="NYI87852.1"/>
    </source>
</evidence>
<protein>
    <submittedName>
        <fullName evidence="2">RimJ/RimL family protein N-acetyltransferase</fullName>
    </submittedName>
</protein>
<sequence>MPATLPEHGDVRLRPFADGDVDMLLDMSTDPYVPHTGTLPGNATRDEALAYIRRQHGRLQTGFGYSYCISDRRTGEALGQTGLWLAAVAQGRASAGYCIAPRHRGRGLAAQALSALTAFAWTLEDVHRVELYIEPWNTASVRTAEAAGYEREGYLRSHQEIDGRRVDMLLYAALR</sequence>
<dbReference type="InterPro" id="IPR051908">
    <property type="entry name" value="Ribosomal_N-acetyltransferase"/>
</dbReference>
<accession>A0A853AYY0</accession>
<dbReference type="GO" id="GO:0008999">
    <property type="term" value="F:protein-N-terminal-alanine acetyltransferase activity"/>
    <property type="evidence" value="ECO:0007669"/>
    <property type="project" value="TreeGrafter"/>
</dbReference>
<comment type="caution">
    <text evidence="2">The sequence shown here is derived from an EMBL/GenBank/DDBJ whole genome shotgun (WGS) entry which is preliminary data.</text>
</comment>
<keyword evidence="3" id="KW-1185">Reference proteome</keyword>
<organism evidence="2 3">
    <name type="scientific">Amycolatopsis endophytica</name>
    <dbReference type="NCBI Taxonomy" id="860233"/>
    <lineage>
        <taxon>Bacteria</taxon>
        <taxon>Bacillati</taxon>
        <taxon>Actinomycetota</taxon>
        <taxon>Actinomycetes</taxon>
        <taxon>Pseudonocardiales</taxon>
        <taxon>Pseudonocardiaceae</taxon>
        <taxon>Amycolatopsis</taxon>
    </lineage>
</organism>
<dbReference type="AlphaFoldDB" id="A0A853AYY0"/>
<dbReference type="PANTHER" id="PTHR43441">
    <property type="entry name" value="RIBOSOMAL-PROTEIN-SERINE ACETYLTRANSFERASE"/>
    <property type="match status" value="1"/>
</dbReference>
<proteinExistence type="predicted"/>
<keyword evidence="2" id="KW-0808">Transferase</keyword>
<dbReference type="PROSITE" id="PS51186">
    <property type="entry name" value="GNAT"/>
    <property type="match status" value="1"/>
</dbReference>
<evidence type="ECO:0000313" key="3">
    <source>
        <dbReference type="Proteomes" id="UP000549616"/>
    </source>
</evidence>
<dbReference type="GO" id="GO:0005737">
    <property type="term" value="C:cytoplasm"/>
    <property type="evidence" value="ECO:0007669"/>
    <property type="project" value="TreeGrafter"/>
</dbReference>